<name>A0A5P9CMV3_9VIBR</name>
<dbReference type="Proteomes" id="UP000326936">
    <property type="component" value="Chromosome"/>
</dbReference>
<gene>
    <name evidence="2" type="primary">yjgN</name>
    <name evidence="2" type="ORF">FIV01_12735</name>
</gene>
<keyword evidence="1" id="KW-0812">Transmembrane</keyword>
<evidence type="ECO:0000313" key="3">
    <source>
        <dbReference type="Proteomes" id="UP000326936"/>
    </source>
</evidence>
<protein>
    <submittedName>
        <fullName evidence="2">Inner membrane protein YjgN</fullName>
    </submittedName>
</protein>
<dbReference type="RefSeq" id="WP_152431297.1">
    <property type="nucleotide sequence ID" value="NZ_CBCSDK010000018.1"/>
</dbReference>
<organism evidence="2 3">
    <name type="scientific">Vibrio aquimaris</name>
    <dbReference type="NCBI Taxonomy" id="2587862"/>
    <lineage>
        <taxon>Bacteria</taxon>
        <taxon>Pseudomonadati</taxon>
        <taxon>Pseudomonadota</taxon>
        <taxon>Gammaproteobacteria</taxon>
        <taxon>Vibrionales</taxon>
        <taxon>Vibrionaceae</taxon>
        <taxon>Vibrio</taxon>
    </lineage>
</organism>
<feature type="transmembrane region" description="Helical" evidence="1">
    <location>
        <begin position="91"/>
        <end position="109"/>
    </location>
</feature>
<keyword evidence="1" id="KW-1133">Transmembrane helix</keyword>
<reference evidence="2 3" key="1">
    <citation type="submission" date="2019-10" db="EMBL/GenBank/DDBJ databases">
        <title>Complete genome sequence of Vibrio sp. strain THAF100, isolated from non-filtered water from the water column of tank 6 of a marine aquarium containing stony-coral fragments. Water maintained at 26 degree C.</title>
        <authorList>
            <person name="Ruckert C."/>
            <person name="Franco A."/>
            <person name="Kalinowski J."/>
            <person name="Glaeser S."/>
        </authorList>
    </citation>
    <scope>NUCLEOTIDE SEQUENCE [LARGE SCALE GENOMIC DNA]</scope>
    <source>
        <strain evidence="2 3">THAF100</strain>
    </source>
</reference>
<feature type="transmembrane region" description="Helical" evidence="1">
    <location>
        <begin position="263"/>
        <end position="285"/>
    </location>
</feature>
<evidence type="ECO:0000313" key="2">
    <source>
        <dbReference type="EMBL" id="QFT27283.1"/>
    </source>
</evidence>
<feature type="transmembrane region" description="Helical" evidence="1">
    <location>
        <begin position="68"/>
        <end position="85"/>
    </location>
</feature>
<feature type="transmembrane region" description="Helical" evidence="1">
    <location>
        <begin position="139"/>
        <end position="159"/>
    </location>
</feature>
<dbReference type="EMBL" id="CP045350">
    <property type="protein sequence ID" value="QFT27283.1"/>
    <property type="molecule type" value="Genomic_DNA"/>
</dbReference>
<proteinExistence type="predicted"/>
<sequence length="390" mass="43399">MDQHITNPVEFKGEGREFFGIWIVNILLSIITLGVYSAWAKVRTKRYFYGNTYLAGDSFEYHAQPMQILKGRLVALVALFVWGIANSFSPNASIVLLILFYLALPWLLWSNARFDAAMTSYRNVHFSFNSSLKEAYKVILGRGFGAFLAASLYFAAVIFVAQTSVIFAVLLGFGSLVLLAVIYAWVVSGLHKYFSNGFQFGEWKFSAEIETHFFIKTYLKALAFAVGVSIVLTIGVFSTLFSGADFEAIQAGDFSSLMGDSSYGVFFISYFGFIVLTIALTAYTTTRVRNYIFSKLVAKTQQSDGEHYQFNSSMTARGYTWLVISNFLLQVFTLGIARPWVMVRTTRYIADHTSVFGDMSLLKASSQSANVKSAISDEMAQAFDVGMGIG</sequence>
<feature type="transmembrane region" description="Helical" evidence="1">
    <location>
        <begin position="165"/>
        <end position="186"/>
    </location>
</feature>
<dbReference type="OrthoDB" id="9765721at2"/>
<dbReference type="InterPro" id="IPR010295">
    <property type="entry name" value="DUF898"/>
</dbReference>
<keyword evidence="1" id="KW-0472">Membrane</keyword>
<feature type="transmembrane region" description="Helical" evidence="1">
    <location>
        <begin position="319"/>
        <end position="341"/>
    </location>
</feature>
<keyword evidence="3" id="KW-1185">Reference proteome</keyword>
<evidence type="ECO:0000256" key="1">
    <source>
        <dbReference type="SAM" id="Phobius"/>
    </source>
</evidence>
<dbReference type="AlphaFoldDB" id="A0A5P9CMV3"/>
<dbReference type="KEGG" id="vaq:FIV01_12735"/>
<dbReference type="Pfam" id="PF05987">
    <property type="entry name" value="DUF898"/>
    <property type="match status" value="1"/>
</dbReference>
<feature type="transmembrane region" description="Helical" evidence="1">
    <location>
        <begin position="20"/>
        <end position="39"/>
    </location>
</feature>
<accession>A0A5P9CMV3</accession>
<feature type="transmembrane region" description="Helical" evidence="1">
    <location>
        <begin position="221"/>
        <end position="243"/>
    </location>
</feature>